<organism evidence="12 13">
    <name type="scientific">Syphacia muris</name>
    <dbReference type="NCBI Taxonomy" id="451379"/>
    <lineage>
        <taxon>Eukaryota</taxon>
        <taxon>Metazoa</taxon>
        <taxon>Ecdysozoa</taxon>
        <taxon>Nematoda</taxon>
        <taxon>Chromadorea</taxon>
        <taxon>Rhabditida</taxon>
        <taxon>Spirurina</taxon>
        <taxon>Oxyuridomorpha</taxon>
        <taxon>Oxyuroidea</taxon>
        <taxon>Oxyuridae</taxon>
        <taxon>Syphacia</taxon>
    </lineage>
</organism>
<dbReference type="GO" id="GO:0035859">
    <property type="term" value="C:Seh1-associated complex"/>
    <property type="evidence" value="ECO:0007669"/>
    <property type="project" value="TreeGrafter"/>
</dbReference>
<dbReference type="GO" id="GO:1904263">
    <property type="term" value="P:positive regulation of TORC1 signaling"/>
    <property type="evidence" value="ECO:0007669"/>
    <property type="project" value="TreeGrafter"/>
</dbReference>
<evidence type="ECO:0000256" key="5">
    <source>
        <dbReference type="ARBA" id="ARBA00022574"/>
    </source>
</evidence>
<evidence type="ECO:0000256" key="3">
    <source>
        <dbReference type="ARBA" id="ARBA00010102"/>
    </source>
</evidence>
<keyword evidence="12" id="KW-1185">Reference proteome</keyword>
<evidence type="ECO:0000256" key="9">
    <source>
        <dbReference type="ARBA" id="ARBA00023242"/>
    </source>
</evidence>
<evidence type="ECO:0000256" key="11">
    <source>
        <dbReference type="SAM" id="MobiDB-lite"/>
    </source>
</evidence>
<evidence type="ECO:0000313" key="13">
    <source>
        <dbReference type="WBParaSite" id="SMUV_0000817701-mRNA-1"/>
    </source>
</evidence>
<dbReference type="InterPro" id="IPR019775">
    <property type="entry name" value="WD40_repeat_CS"/>
</dbReference>
<evidence type="ECO:0000256" key="10">
    <source>
        <dbReference type="PROSITE-ProRule" id="PRU00221"/>
    </source>
</evidence>
<dbReference type="InterPro" id="IPR037363">
    <property type="entry name" value="Sec13/Seh1_fam"/>
</dbReference>
<dbReference type="InterPro" id="IPR036322">
    <property type="entry name" value="WD40_repeat_dom_sf"/>
</dbReference>
<evidence type="ECO:0000256" key="1">
    <source>
        <dbReference type="ARBA" id="ARBA00004259"/>
    </source>
</evidence>
<dbReference type="InterPro" id="IPR015943">
    <property type="entry name" value="WD40/YVTN_repeat-like_dom_sf"/>
</dbReference>
<dbReference type="Gene3D" id="2.130.10.10">
    <property type="entry name" value="YVTN repeat-like/Quinoprotein amine dehydrogenase"/>
    <property type="match status" value="1"/>
</dbReference>
<dbReference type="WBParaSite" id="SMUV_0000817701-mRNA-1">
    <property type="protein sequence ID" value="SMUV_0000817701-mRNA-1"/>
    <property type="gene ID" value="SMUV_0000817701"/>
</dbReference>
<accession>A0A0N5ATL6</accession>
<comment type="similarity">
    <text evidence="3">Belongs to the WD repeat SEC13 family.</text>
</comment>
<dbReference type="GO" id="GO:0005198">
    <property type="term" value="F:structural molecule activity"/>
    <property type="evidence" value="ECO:0007669"/>
    <property type="project" value="InterPro"/>
</dbReference>
<dbReference type="InterPro" id="IPR001680">
    <property type="entry name" value="WD40_rpt"/>
</dbReference>
<dbReference type="GO" id="GO:0034198">
    <property type="term" value="P:cellular response to amino acid starvation"/>
    <property type="evidence" value="ECO:0007669"/>
    <property type="project" value="TreeGrafter"/>
</dbReference>
<sequence>MEMEVSTAASNVEKTNQRNGKSDAELSSKTSPDGEGSTKSPLFATTLLFNDFHSDLIHHVAFDFHGRRLATVSSDSVICIWDVTPNGSCTKSACWKSHGGPIWKVQWAHPEFGQILATCSFDRHVTIWEETAKTDMDDTLRGKPGERFEKRQWRKAGFLVDTFRDSVTDIKFAPRHFGLMIATCSAQGILRTYEAPDIMNLSQWNLKEEVRLFDTRCSTISWSTNRLTRPLIAACSDEIDLKGPSVAIVEYHENFRKWQHVESPTFEKPCPVSDCSFAPSVGRLYHILAVAARDVYVYKVSLKDGIKDADTDSASPSSYVIELLDVLETSAPKFVQLWRLSWNITGSVLCVASSDGNIRIWKGSLLTCC</sequence>
<dbReference type="PROSITE" id="PS00678">
    <property type="entry name" value="WD_REPEATS_1"/>
    <property type="match status" value="1"/>
</dbReference>
<dbReference type="PANTHER" id="PTHR11024:SF3">
    <property type="entry name" value="NUCLEOPORIN SEH1"/>
    <property type="match status" value="1"/>
</dbReference>
<evidence type="ECO:0000313" key="12">
    <source>
        <dbReference type="Proteomes" id="UP000046393"/>
    </source>
</evidence>
<dbReference type="Pfam" id="PF00400">
    <property type="entry name" value="WD40"/>
    <property type="match status" value="3"/>
</dbReference>
<keyword evidence="6" id="KW-0677">Repeat</keyword>
<keyword evidence="7" id="KW-0653">Protein transport</keyword>
<keyword evidence="9" id="KW-0539">Nucleus</keyword>
<dbReference type="GO" id="GO:0015031">
    <property type="term" value="P:protein transport"/>
    <property type="evidence" value="ECO:0007669"/>
    <property type="project" value="UniProtKB-KW"/>
</dbReference>
<feature type="compositionally biased region" description="Polar residues" evidence="11">
    <location>
        <begin position="7"/>
        <end position="19"/>
    </location>
</feature>
<dbReference type="Proteomes" id="UP000046393">
    <property type="component" value="Unplaced"/>
</dbReference>
<dbReference type="AlphaFoldDB" id="A0A0N5ATL6"/>
<dbReference type="GO" id="GO:0005764">
    <property type="term" value="C:lysosome"/>
    <property type="evidence" value="ECO:0007669"/>
    <property type="project" value="UniProtKB-SubCell"/>
</dbReference>
<dbReference type="PROSITE" id="PS50082">
    <property type="entry name" value="WD_REPEATS_2"/>
    <property type="match status" value="1"/>
</dbReference>
<dbReference type="PROSITE" id="PS50294">
    <property type="entry name" value="WD_REPEATS_REGION"/>
    <property type="match status" value="1"/>
</dbReference>
<dbReference type="GO" id="GO:0031080">
    <property type="term" value="C:nuclear pore outer ring"/>
    <property type="evidence" value="ECO:0007669"/>
    <property type="project" value="TreeGrafter"/>
</dbReference>
<feature type="repeat" description="WD" evidence="10">
    <location>
        <begin position="50"/>
        <end position="83"/>
    </location>
</feature>
<comment type="subcellular location">
    <subcellularLocation>
        <location evidence="2">Lysosome</location>
    </subcellularLocation>
    <subcellularLocation>
        <location evidence="1">Nucleus envelope</location>
    </subcellularLocation>
</comment>
<protein>
    <submittedName>
        <fullName evidence="13">WD_REPEATS_REGION domain-containing protein</fullName>
    </submittedName>
</protein>
<dbReference type="SUPFAM" id="SSF50978">
    <property type="entry name" value="WD40 repeat-like"/>
    <property type="match status" value="1"/>
</dbReference>
<evidence type="ECO:0000256" key="6">
    <source>
        <dbReference type="ARBA" id="ARBA00022737"/>
    </source>
</evidence>
<evidence type="ECO:0000256" key="7">
    <source>
        <dbReference type="ARBA" id="ARBA00022927"/>
    </source>
</evidence>
<evidence type="ECO:0000256" key="8">
    <source>
        <dbReference type="ARBA" id="ARBA00023228"/>
    </source>
</evidence>
<keyword evidence="4" id="KW-0813">Transport</keyword>
<proteinExistence type="inferred from homology"/>
<dbReference type="STRING" id="451379.A0A0N5ATL6"/>
<keyword evidence="8" id="KW-0458">Lysosome</keyword>
<evidence type="ECO:0000256" key="4">
    <source>
        <dbReference type="ARBA" id="ARBA00022448"/>
    </source>
</evidence>
<dbReference type="SMART" id="SM00320">
    <property type="entry name" value="WD40"/>
    <property type="match status" value="4"/>
</dbReference>
<keyword evidence="5 10" id="KW-0853">WD repeat</keyword>
<reference evidence="13" key="1">
    <citation type="submission" date="2017-02" db="UniProtKB">
        <authorList>
            <consortium name="WormBaseParasite"/>
        </authorList>
    </citation>
    <scope>IDENTIFICATION</scope>
</reference>
<name>A0A0N5ATL6_9BILA</name>
<feature type="region of interest" description="Disordered" evidence="11">
    <location>
        <begin position="1"/>
        <end position="38"/>
    </location>
</feature>
<dbReference type="PANTHER" id="PTHR11024">
    <property type="entry name" value="NUCLEAR PORE COMPLEX PROTEIN SEC13 / SEH1 FAMILY MEMBER"/>
    <property type="match status" value="1"/>
</dbReference>
<evidence type="ECO:0000256" key="2">
    <source>
        <dbReference type="ARBA" id="ARBA00004371"/>
    </source>
</evidence>